<feature type="compositionally biased region" description="Low complexity" evidence="1">
    <location>
        <begin position="1"/>
        <end position="10"/>
    </location>
</feature>
<reference evidence="2 3" key="1">
    <citation type="journal article" date="2021" name="Nat. Commun.">
        <title>Genetic determinants of endophytism in the Arabidopsis root mycobiome.</title>
        <authorList>
            <person name="Mesny F."/>
            <person name="Miyauchi S."/>
            <person name="Thiergart T."/>
            <person name="Pickel B."/>
            <person name="Atanasova L."/>
            <person name="Karlsson M."/>
            <person name="Huettel B."/>
            <person name="Barry K.W."/>
            <person name="Haridas S."/>
            <person name="Chen C."/>
            <person name="Bauer D."/>
            <person name="Andreopoulos W."/>
            <person name="Pangilinan J."/>
            <person name="LaButti K."/>
            <person name="Riley R."/>
            <person name="Lipzen A."/>
            <person name="Clum A."/>
            <person name="Drula E."/>
            <person name="Henrissat B."/>
            <person name="Kohler A."/>
            <person name="Grigoriev I.V."/>
            <person name="Martin F.M."/>
            <person name="Hacquard S."/>
        </authorList>
    </citation>
    <scope>NUCLEOTIDE SEQUENCE [LARGE SCALE GENOMIC DNA]</scope>
    <source>
        <strain evidence="2 3">MPI-SDFR-AT-0080</strain>
    </source>
</reference>
<proteinExistence type="predicted"/>
<evidence type="ECO:0000256" key="1">
    <source>
        <dbReference type="SAM" id="MobiDB-lite"/>
    </source>
</evidence>
<protein>
    <submittedName>
        <fullName evidence="2">Uncharacterized protein</fullName>
    </submittedName>
</protein>
<keyword evidence="3" id="KW-1185">Reference proteome</keyword>
<name>A0ABQ8G8E7_9PEZI</name>
<feature type="region of interest" description="Disordered" evidence="1">
    <location>
        <begin position="1"/>
        <end position="37"/>
    </location>
</feature>
<dbReference type="EMBL" id="JAGTJR010000015">
    <property type="protein sequence ID" value="KAH7048260.1"/>
    <property type="molecule type" value="Genomic_DNA"/>
</dbReference>
<comment type="caution">
    <text evidence="2">The sequence shown here is derived from an EMBL/GenBank/DDBJ whole genome shotgun (WGS) entry which is preliminary data.</text>
</comment>
<evidence type="ECO:0000313" key="3">
    <source>
        <dbReference type="Proteomes" id="UP000774617"/>
    </source>
</evidence>
<accession>A0ABQ8G8E7</accession>
<gene>
    <name evidence="2" type="ORF">B0J12DRAFT_665474</name>
</gene>
<evidence type="ECO:0000313" key="2">
    <source>
        <dbReference type="EMBL" id="KAH7048260.1"/>
    </source>
</evidence>
<sequence>MATTTIMTTTKTEHPEQPEQPEQQQQQPAVSKKAGTPPETLYHVKRVFRFPTPGHANEILQPSIRATYTDLAAAKQYASRALFAEGYQPEQFLELHMRRGPGTNWVYGDGVLVHAKTADEGLVTVELETTANTIGELRVADDGRVQDPLFFLVQTTIDYSMDWSVGQRQTAIQGVFRTSQEAEARARTVLLGEDDEVSKSDFAMYGENVGQEDWPFDANVMVHAVGENGLNILLAVVEGQAS</sequence>
<dbReference type="Proteomes" id="UP000774617">
    <property type="component" value="Unassembled WGS sequence"/>
</dbReference>
<organism evidence="2 3">
    <name type="scientific">Macrophomina phaseolina</name>
    <dbReference type="NCBI Taxonomy" id="35725"/>
    <lineage>
        <taxon>Eukaryota</taxon>
        <taxon>Fungi</taxon>
        <taxon>Dikarya</taxon>
        <taxon>Ascomycota</taxon>
        <taxon>Pezizomycotina</taxon>
        <taxon>Dothideomycetes</taxon>
        <taxon>Dothideomycetes incertae sedis</taxon>
        <taxon>Botryosphaeriales</taxon>
        <taxon>Botryosphaeriaceae</taxon>
        <taxon>Macrophomina</taxon>
    </lineage>
</organism>